<feature type="region of interest" description="Disordered" evidence="12">
    <location>
        <begin position="1"/>
        <end position="55"/>
    </location>
</feature>
<evidence type="ECO:0000256" key="1">
    <source>
        <dbReference type="ARBA" id="ARBA00004123"/>
    </source>
</evidence>
<organism evidence="15 16">
    <name type="scientific">Nicotiana attenuata</name>
    <name type="common">Coyote tobacco</name>
    <dbReference type="NCBI Taxonomy" id="49451"/>
    <lineage>
        <taxon>Eukaryota</taxon>
        <taxon>Viridiplantae</taxon>
        <taxon>Streptophyta</taxon>
        <taxon>Embryophyta</taxon>
        <taxon>Tracheophyta</taxon>
        <taxon>Spermatophyta</taxon>
        <taxon>Magnoliopsida</taxon>
        <taxon>eudicotyledons</taxon>
        <taxon>Gunneridae</taxon>
        <taxon>Pentapetalae</taxon>
        <taxon>asterids</taxon>
        <taxon>lamiids</taxon>
        <taxon>Solanales</taxon>
        <taxon>Solanaceae</taxon>
        <taxon>Nicotianoideae</taxon>
        <taxon>Nicotianeae</taxon>
        <taxon>Nicotiana</taxon>
    </lineage>
</organism>
<evidence type="ECO:0000256" key="7">
    <source>
        <dbReference type="ARBA" id="ARBA00022833"/>
    </source>
</evidence>
<dbReference type="PANTHER" id="PTHR45797:SF1">
    <property type="entry name" value="HELICASE ARIP4"/>
    <property type="match status" value="1"/>
</dbReference>
<dbReference type="GO" id="GO:0003677">
    <property type="term" value="F:DNA binding"/>
    <property type="evidence" value="ECO:0007669"/>
    <property type="project" value="UniProtKB-KW"/>
</dbReference>
<feature type="domain" description="PHD-type" evidence="14">
    <location>
        <begin position="1159"/>
        <end position="1287"/>
    </location>
</feature>
<proteinExistence type="inferred from homology"/>
<sequence>MEDEEDKPIEMEEQQQDAVEKASPSASDDSFINDDDDSDDDNQQSPPEEPLTDKEIEELIAELLETESKAAEAQEALEEESIAKVEADVRAELAQSLSGDELEKAVADEMAIFKEDWENVLDELETESAHLLEQLDGAGIELPSLYKWIESQAPNGCCTEAWKNRTQWVGSELTNDITGAIADAEKYLQIHRPVRRRHGKVLEEGASGFLAKKLAGNDGSEAQGGSSDVDWGSFSKLCSDNSSSSMGTNSFGSKDWASVYLASTPQQAAELGLKFPGVDEVEEIDDIEDSSVDPFVADAIANERELNLSEEQKRKYKKVKEEDDLKIDLKLRRRLKQRRHRNMQKLIYKHCSGTGERRAVIILPEAAFNVGRRDVALKIEKFINKVASAVKSFVKPTEEHSYMKAFKTDKWEAKGTWTSFAQTTFGQRAIVQGAEISDKDLLSRYVRNSWLKILVRVSVKENGRPYQNGEWRWRNKLLMLEWWSPTIGCYPAEAKLDWVWVRLLVTPLHLWSQKIFKLIGDKCGGWIETEKETSLRNHLKWARIKVKGPSERIPRVREVEKNGIILSVPIWCESPATWCSDEIASERFEISRGPNPRNTAMGLERDRPDPMLEELYAIHNSMDIVLSEDPSETEDPPRLSDATEELALHGGFEEEGQALVGGKIIPFSPLPKNSLQLSTYEDQEAWRPVMSEDELIASLTMDLEEIAKHEELPWRQKSRVQWLKQGDKNTNFFHNVANANRRSGVVGAGFDEQEILNGLKACAVDKAPGPDGYTMGFFLHCWDALKEDLVNTFQNFHSKEYFEKSFNATYIAMIPKKVGAAELKDFRPISLIGSVYKIISRVLTERLKKLLKDMGFGCKWIKWIHFCISNVRFSILVNGTQEGFFPSQRGLRQGDLLSPFIFIIAMEGLNSMIKKATLEGWLRGFRVLNNDRSNLEITHLLYADDSLVFCDAKVEQITHLRLILTVFEAVSGLHVNWRKSHLFTVNEVPDIQRLAGFLGCEVGTLPTTYLGLPLGAKNKSQQIWNGIVERTSGELLNKKISWCGLEATMEEIQEDTTDDMNGSLSQDVDFHTNRYSTIDDGDALSSKCLPEIDSEAKGLKRVHNFEEMEAQSKKPRIITLDSDEEDLPGEKLSPTCSLSETGDQSNPQRNGDDVLPISSLPTFNEKQNFRCTACDKVAVELRAHPLLKVIVCLDCKNSMKAKMQDVDCSECYCRWCGRCSDLLSCKSCKRLFCSVCVRRNLGEETLLGIKISGWQCCCCSPSILHPLVSELEKIMESQGLVDSSTDTDSDNSDASDADVNGHRSTKRRRKKKIRRILDDTELGEETKRKIAIEKERQERLKSLGAKYSSETMFMNSGACCKTSYESGSLEMLGDVETGYIVNVVREDGEEAVRIPPSISAKLKAHQVAGIRFMWENIIQSIRKVKSGDKGLGCILAHTMGLGKTFQVISFLYAAMRSVDLGLRTALIVTPVSVLHNWRQEFIKWRPSELKPLRVFMLEDVPRFLFF</sequence>
<evidence type="ECO:0000256" key="2">
    <source>
        <dbReference type="ARBA" id="ARBA00007025"/>
    </source>
</evidence>
<gene>
    <name evidence="15" type="primary">ATRX_1</name>
    <name evidence="15" type="ORF">A4A49_03180</name>
</gene>
<protein>
    <submittedName>
        <fullName evidence="15">Protein chromatin remodeling 20</fullName>
    </submittedName>
</protein>
<feature type="compositionally biased region" description="Acidic residues" evidence="12">
    <location>
        <begin position="1285"/>
        <end position="1296"/>
    </location>
</feature>
<feature type="compositionally biased region" description="Acidic residues" evidence="12">
    <location>
        <begin position="31"/>
        <end position="42"/>
    </location>
</feature>
<comment type="similarity">
    <text evidence="2">Belongs to the SNF2/RAD54 helicase family.</text>
</comment>
<keyword evidence="5" id="KW-0863">Zinc-finger</keyword>
<evidence type="ECO:0000313" key="15">
    <source>
        <dbReference type="EMBL" id="OIT36497.1"/>
    </source>
</evidence>
<feature type="coiled-coil region" evidence="11">
    <location>
        <begin position="114"/>
        <end position="141"/>
    </location>
</feature>
<dbReference type="PANTHER" id="PTHR45797">
    <property type="entry name" value="RAD54-LIKE"/>
    <property type="match status" value="1"/>
</dbReference>
<dbReference type="InterPro" id="IPR043502">
    <property type="entry name" value="DNA/RNA_pol_sf"/>
</dbReference>
<feature type="coiled-coil region" evidence="11">
    <location>
        <begin position="56"/>
        <end position="83"/>
    </location>
</feature>
<keyword evidence="4" id="KW-0547">Nucleotide-binding</keyword>
<evidence type="ECO:0000259" key="14">
    <source>
        <dbReference type="PROSITE" id="PS51533"/>
    </source>
</evidence>
<dbReference type="InterPro" id="IPR000477">
    <property type="entry name" value="RT_dom"/>
</dbReference>
<keyword evidence="7" id="KW-0862">Zinc</keyword>
<dbReference type="SMR" id="A0A314L5X0"/>
<dbReference type="GO" id="GO:0016887">
    <property type="term" value="F:ATP hydrolysis activity"/>
    <property type="evidence" value="ECO:0007669"/>
    <property type="project" value="InterPro"/>
</dbReference>
<evidence type="ECO:0000256" key="9">
    <source>
        <dbReference type="ARBA" id="ARBA00023125"/>
    </source>
</evidence>
<dbReference type="SUPFAM" id="SSF56672">
    <property type="entry name" value="DNA/RNA polymerases"/>
    <property type="match status" value="1"/>
</dbReference>
<reference evidence="15" key="1">
    <citation type="submission" date="2016-11" db="EMBL/GenBank/DDBJ databases">
        <title>The genome of Nicotiana attenuata.</title>
        <authorList>
            <person name="Xu S."/>
            <person name="Brockmoeller T."/>
            <person name="Gaquerel E."/>
            <person name="Navarro A."/>
            <person name="Kuhl H."/>
            <person name="Gase K."/>
            <person name="Ling Z."/>
            <person name="Zhou W."/>
            <person name="Kreitzer C."/>
            <person name="Stanke M."/>
            <person name="Tang H."/>
            <person name="Lyons E."/>
            <person name="Pandey P."/>
            <person name="Pandey S.P."/>
            <person name="Timmermann B."/>
            <person name="Baldwin I.T."/>
        </authorList>
    </citation>
    <scope>NUCLEOTIDE SEQUENCE [LARGE SCALE GENOMIC DNA]</scope>
    <source>
        <strain evidence="15">UT</strain>
    </source>
</reference>
<feature type="compositionally biased region" description="Acidic residues" evidence="12">
    <location>
        <begin position="1"/>
        <end position="15"/>
    </location>
</feature>
<evidence type="ECO:0000313" key="16">
    <source>
        <dbReference type="Proteomes" id="UP000187609"/>
    </source>
</evidence>
<dbReference type="PROSITE" id="PS51533">
    <property type="entry name" value="ADD"/>
    <property type="match status" value="1"/>
</dbReference>
<dbReference type="Pfam" id="PF00176">
    <property type="entry name" value="SNF2-rel_dom"/>
    <property type="match status" value="1"/>
</dbReference>
<dbReference type="CDD" id="cd01650">
    <property type="entry name" value="RT_nLTR_like"/>
    <property type="match status" value="1"/>
</dbReference>
<dbReference type="CDD" id="cd11726">
    <property type="entry name" value="ADDz_ATRX"/>
    <property type="match status" value="1"/>
</dbReference>
<keyword evidence="9" id="KW-0238">DNA-binding</keyword>
<dbReference type="Gene3D" id="3.40.50.10810">
    <property type="entry name" value="Tandem AAA-ATPase domain"/>
    <property type="match status" value="1"/>
</dbReference>
<dbReference type="SUPFAM" id="SSF52540">
    <property type="entry name" value="P-loop containing nucleoside triphosphate hydrolases"/>
    <property type="match status" value="1"/>
</dbReference>
<evidence type="ECO:0000256" key="12">
    <source>
        <dbReference type="SAM" id="MobiDB-lite"/>
    </source>
</evidence>
<evidence type="ECO:0000256" key="8">
    <source>
        <dbReference type="ARBA" id="ARBA00022840"/>
    </source>
</evidence>
<comment type="subcellular location">
    <subcellularLocation>
        <location evidence="1">Nucleus</location>
    </subcellularLocation>
</comment>
<dbReference type="GO" id="GO:0004386">
    <property type="term" value="F:helicase activity"/>
    <property type="evidence" value="ECO:0007669"/>
    <property type="project" value="UniProtKB-KW"/>
</dbReference>
<dbReference type="Proteomes" id="UP000187609">
    <property type="component" value="Unassembled WGS sequence"/>
</dbReference>
<keyword evidence="11" id="KW-0175">Coiled coil</keyword>
<keyword evidence="8" id="KW-0067">ATP-binding</keyword>
<dbReference type="PROSITE" id="PS50878">
    <property type="entry name" value="RT_POL"/>
    <property type="match status" value="1"/>
</dbReference>
<keyword evidence="16" id="KW-1185">Reference proteome</keyword>
<accession>A0A314L5X0</accession>
<evidence type="ECO:0000256" key="4">
    <source>
        <dbReference type="ARBA" id="ARBA00022741"/>
    </source>
</evidence>
<dbReference type="GO" id="GO:0005634">
    <property type="term" value="C:nucleus"/>
    <property type="evidence" value="ECO:0007669"/>
    <property type="project" value="UniProtKB-SubCell"/>
</dbReference>
<dbReference type="Gramene" id="OIT36497">
    <property type="protein sequence ID" value="OIT36497"/>
    <property type="gene ID" value="A4A49_03180"/>
</dbReference>
<evidence type="ECO:0000256" key="11">
    <source>
        <dbReference type="SAM" id="Coils"/>
    </source>
</evidence>
<feature type="region of interest" description="Disordered" evidence="12">
    <location>
        <begin position="1281"/>
        <end position="1311"/>
    </location>
</feature>
<evidence type="ECO:0000256" key="6">
    <source>
        <dbReference type="ARBA" id="ARBA00022806"/>
    </source>
</evidence>
<dbReference type="InterPro" id="IPR025766">
    <property type="entry name" value="ADD"/>
</dbReference>
<feature type="region of interest" description="Disordered" evidence="12">
    <location>
        <begin position="1116"/>
        <end position="1157"/>
    </location>
</feature>
<dbReference type="InterPro" id="IPR038718">
    <property type="entry name" value="SNF2-like_sf"/>
</dbReference>
<dbReference type="Pfam" id="PF00078">
    <property type="entry name" value="RVT_1"/>
    <property type="match status" value="1"/>
</dbReference>
<feature type="domain" description="Reverse transcriptase" evidence="13">
    <location>
        <begin position="795"/>
        <end position="1002"/>
    </location>
</feature>
<dbReference type="GO" id="GO:0005524">
    <property type="term" value="F:ATP binding"/>
    <property type="evidence" value="ECO:0007669"/>
    <property type="project" value="UniProtKB-KW"/>
</dbReference>
<dbReference type="InterPro" id="IPR000330">
    <property type="entry name" value="SNF2_N"/>
</dbReference>
<feature type="compositionally biased region" description="Polar residues" evidence="12">
    <location>
        <begin position="1134"/>
        <end position="1149"/>
    </location>
</feature>
<dbReference type="InterPro" id="IPR027417">
    <property type="entry name" value="P-loop_NTPase"/>
</dbReference>
<keyword evidence="10" id="KW-0539">Nucleus</keyword>
<evidence type="ECO:0000256" key="3">
    <source>
        <dbReference type="ARBA" id="ARBA00022723"/>
    </source>
</evidence>
<evidence type="ECO:0000256" key="5">
    <source>
        <dbReference type="ARBA" id="ARBA00022771"/>
    </source>
</evidence>
<evidence type="ECO:0000259" key="13">
    <source>
        <dbReference type="PROSITE" id="PS50878"/>
    </source>
</evidence>
<keyword evidence="6" id="KW-0347">Helicase</keyword>
<comment type="caution">
    <text evidence="15">The sequence shown here is derived from an EMBL/GenBank/DDBJ whole genome shotgun (WGS) entry which is preliminary data.</text>
</comment>
<dbReference type="EMBL" id="MJEQ01000427">
    <property type="protein sequence ID" value="OIT36497.1"/>
    <property type="molecule type" value="Genomic_DNA"/>
</dbReference>
<dbReference type="STRING" id="49451.A0A314L5X0"/>
<dbReference type="InterPro" id="IPR044574">
    <property type="entry name" value="ARIP4-like"/>
</dbReference>
<dbReference type="GO" id="GO:0008270">
    <property type="term" value="F:zinc ion binding"/>
    <property type="evidence" value="ECO:0007669"/>
    <property type="project" value="UniProtKB-KW"/>
</dbReference>
<keyword evidence="6" id="KW-0378">Hydrolase</keyword>
<evidence type="ECO:0000256" key="10">
    <source>
        <dbReference type="ARBA" id="ARBA00023242"/>
    </source>
</evidence>
<keyword evidence="3" id="KW-0479">Metal-binding</keyword>
<name>A0A314L5X0_NICAT</name>